<feature type="region of interest" description="Disordered" evidence="1">
    <location>
        <begin position="85"/>
        <end position="105"/>
    </location>
</feature>
<keyword evidence="3" id="KW-1185">Reference proteome</keyword>
<comment type="caution">
    <text evidence="2">The sequence shown here is derived from an EMBL/GenBank/DDBJ whole genome shotgun (WGS) entry which is preliminary data.</text>
</comment>
<dbReference type="Proteomes" id="UP000812966">
    <property type="component" value="Unassembled WGS sequence"/>
</dbReference>
<evidence type="ECO:0000256" key="1">
    <source>
        <dbReference type="SAM" id="MobiDB-lite"/>
    </source>
</evidence>
<dbReference type="AlphaFoldDB" id="A0A8K0NPS2"/>
<name>A0A8K0NPS2_9TREE</name>
<evidence type="ECO:0000313" key="2">
    <source>
        <dbReference type="EMBL" id="KAG7531081.1"/>
    </source>
</evidence>
<accession>A0A8K0NPS2</accession>
<sequence length="295" mass="34154">MVLVYRTRKSNLCDYLPIERATERTEPISQSPRDSYTELFYRLNMDDDRVYTLRCRGGQTVMVKKKLLLLSPVFRDMLIVGSPARDNTNDDSAQPRQNRSHLDTDEAYTITVDDDAKSLRLVFLLLDDVRYPEADLQDFEICDMNNVKALADKYDLSIVPSLLVGRLWEEVSREDGYDPLWVFAVAVHFRAHHLARYACSMGGSSDQPSCQYWWAIQKIGLEAYYILSAAENRCSMEGESFSWKAIAKDLVFLEDMDEDEKIVPDDWQRTISPLRPALLYQTRRVATYDKKENST</sequence>
<proteinExistence type="predicted"/>
<gene>
    <name evidence="2" type="ORF">FFLO_04575</name>
</gene>
<evidence type="ECO:0000313" key="3">
    <source>
        <dbReference type="Proteomes" id="UP000812966"/>
    </source>
</evidence>
<dbReference type="EMBL" id="JABELV010000099">
    <property type="protein sequence ID" value="KAG7531081.1"/>
    <property type="molecule type" value="Genomic_DNA"/>
</dbReference>
<protein>
    <submittedName>
        <fullName evidence="2">Uncharacterized protein</fullName>
    </submittedName>
</protein>
<reference evidence="2" key="1">
    <citation type="submission" date="2020-04" db="EMBL/GenBank/DDBJ databases">
        <title>Analysis of mating type loci in Filobasidium floriforme.</title>
        <authorList>
            <person name="Nowrousian M."/>
        </authorList>
    </citation>
    <scope>NUCLEOTIDE SEQUENCE</scope>
    <source>
        <strain evidence="2">CBS 6242</strain>
    </source>
</reference>
<organism evidence="2 3">
    <name type="scientific">Filobasidium floriforme</name>
    <dbReference type="NCBI Taxonomy" id="5210"/>
    <lineage>
        <taxon>Eukaryota</taxon>
        <taxon>Fungi</taxon>
        <taxon>Dikarya</taxon>
        <taxon>Basidiomycota</taxon>
        <taxon>Agaricomycotina</taxon>
        <taxon>Tremellomycetes</taxon>
        <taxon>Filobasidiales</taxon>
        <taxon>Filobasidiaceae</taxon>
        <taxon>Filobasidium</taxon>
    </lineage>
</organism>